<dbReference type="Proteomes" id="UP000477386">
    <property type="component" value="Unassembled WGS sequence"/>
</dbReference>
<dbReference type="RefSeq" id="WP_164039804.1">
    <property type="nucleotide sequence ID" value="NZ_JAAGNZ010000001.1"/>
</dbReference>
<comment type="caution">
    <text evidence="2">The sequence shown here is derived from an EMBL/GenBank/DDBJ whole genome shotgun (WGS) entry which is preliminary data.</text>
</comment>
<reference evidence="2 3" key="1">
    <citation type="submission" date="2020-02" db="EMBL/GenBank/DDBJ databases">
        <title>Draft genome sequence of two Spirosoma agri KCTC 52727 and Spirosoma terrae KCTC 52035.</title>
        <authorList>
            <person name="Rojas J."/>
            <person name="Ambika Manirajan B."/>
            <person name="Ratering S."/>
            <person name="Suarez C."/>
            <person name="Schnell S."/>
        </authorList>
    </citation>
    <scope>NUCLEOTIDE SEQUENCE [LARGE SCALE GENOMIC DNA]</scope>
    <source>
        <strain evidence="2 3">KCTC 52727</strain>
    </source>
</reference>
<keyword evidence="3" id="KW-1185">Reference proteome</keyword>
<evidence type="ECO:0000313" key="3">
    <source>
        <dbReference type="Proteomes" id="UP000477386"/>
    </source>
</evidence>
<feature type="signal peptide" evidence="1">
    <location>
        <begin position="1"/>
        <end position="20"/>
    </location>
</feature>
<keyword evidence="1" id="KW-0732">Signal</keyword>
<dbReference type="SUPFAM" id="SSF117281">
    <property type="entry name" value="Kelch motif"/>
    <property type="match status" value="1"/>
</dbReference>
<dbReference type="AlphaFoldDB" id="A0A6M0IIX3"/>
<feature type="chain" id="PRO_5026788311" evidence="1">
    <location>
        <begin position="21"/>
        <end position="480"/>
    </location>
</feature>
<gene>
    <name evidence="2" type="ORF">GK091_15050</name>
</gene>
<dbReference type="PROSITE" id="PS51257">
    <property type="entry name" value="PROKAR_LIPOPROTEIN"/>
    <property type="match status" value="1"/>
</dbReference>
<evidence type="ECO:0000256" key="1">
    <source>
        <dbReference type="SAM" id="SignalP"/>
    </source>
</evidence>
<proteinExistence type="predicted"/>
<organism evidence="2 3">
    <name type="scientific">Spirosoma agri</name>
    <dbReference type="NCBI Taxonomy" id="1987381"/>
    <lineage>
        <taxon>Bacteria</taxon>
        <taxon>Pseudomonadati</taxon>
        <taxon>Bacteroidota</taxon>
        <taxon>Cytophagia</taxon>
        <taxon>Cytophagales</taxon>
        <taxon>Cytophagaceae</taxon>
        <taxon>Spirosoma</taxon>
    </lineage>
</organism>
<protein>
    <submittedName>
        <fullName evidence="2">Uncharacterized protein</fullName>
    </submittedName>
</protein>
<dbReference type="EMBL" id="JAAGNZ010000001">
    <property type="protein sequence ID" value="NEU68208.1"/>
    <property type="molecule type" value="Genomic_DNA"/>
</dbReference>
<sequence>MNDKRLLLLFLILVSSCQNPQEATPANLTANLKEVGINAVGLTFSDVSLEAHSSQNTVTIRCSVYFNDGPINVRQFGYCFSETDSLPQLSSSGAQQVTAPFPNRFGSTNALEATLTNLKRGQTYFVDPYVILENGDVLYGRFNFADRLSRFDHKAIAFQLPQRPALQPAQLVNRSKVPTPVVSDGSMPIPNYHQFITLRGRLYSFYPSGELTAYDALADQWTPQQSLGQSVFAMSPIVFAANDKLYVHATKNYWYPTGKEPMMWEYDPKRNTWTNLGQKAAENLFNSFYQLSAENNAYFVNTFPFQTLSFDTQQNQTTAIDKPVLRANRGSTPYYLASDGDFYNAIPLNVNNGQGTVSEQIVRYDLDTDHIEEESTLQKTLAQQGYTNYSFLMPVGSELFVGLGSANNLLVQPGSVRARGILYRDELVQYSLSDRRTITYYDLPGLSDNDQRFALLPLTVNNRLYVFNRTTGALTEIFLK</sequence>
<dbReference type="InterPro" id="IPR011047">
    <property type="entry name" value="Quinoprotein_ADH-like_sf"/>
</dbReference>
<dbReference type="Gene3D" id="2.120.10.80">
    <property type="entry name" value="Kelch-type beta propeller"/>
    <property type="match status" value="1"/>
</dbReference>
<name>A0A6M0IIX3_9BACT</name>
<dbReference type="SUPFAM" id="SSF50998">
    <property type="entry name" value="Quinoprotein alcohol dehydrogenase-like"/>
    <property type="match status" value="1"/>
</dbReference>
<accession>A0A6M0IIX3</accession>
<evidence type="ECO:0000313" key="2">
    <source>
        <dbReference type="EMBL" id="NEU68208.1"/>
    </source>
</evidence>
<dbReference type="InterPro" id="IPR015915">
    <property type="entry name" value="Kelch-typ_b-propeller"/>
</dbReference>